<evidence type="ECO:0000313" key="1">
    <source>
        <dbReference type="EMBL" id="MEX9251383.1"/>
    </source>
</evidence>
<organism evidence="1 2">
    <name type="scientific">Pseudenterobacter timonensis</name>
    <dbReference type="NCBI Taxonomy" id="1755099"/>
    <lineage>
        <taxon>Bacteria</taxon>
        <taxon>Pseudomonadati</taxon>
        <taxon>Pseudomonadota</taxon>
        <taxon>Gammaproteobacteria</taxon>
        <taxon>Enterobacterales</taxon>
        <taxon>Enterobacteriaceae</taxon>
        <taxon>Pseudenterobacter</taxon>
    </lineage>
</organism>
<reference evidence="1 2" key="1">
    <citation type="submission" date="2024-03" db="EMBL/GenBank/DDBJ databases">
        <title>Role of Flies in the Dissemination of Carbapenem-Resistant Enterobacteriaceae (CRE): An Epidemiological and Genomic Study in China.</title>
        <authorList>
            <person name="Chen K."/>
            <person name="Zhang R."/>
            <person name="Chen S."/>
        </authorList>
    </citation>
    <scope>NUCLEOTIDE SEQUENCE [LARGE SCALE GENOMIC DNA]</scope>
    <source>
        <strain evidence="2">fly-313</strain>
    </source>
</reference>
<accession>A0ABV4A5A3</accession>
<proteinExistence type="predicted"/>
<dbReference type="InterPro" id="IPR008727">
    <property type="entry name" value="PAAR_motif"/>
</dbReference>
<evidence type="ECO:0000313" key="2">
    <source>
        <dbReference type="Proteomes" id="UP001561463"/>
    </source>
</evidence>
<sequence length="86" mass="8865">MPALVCLGDATTHGGKVITASSTLFVNGIQVALLGDLVSCPEHGPNRISEGDPTASEEGVSVVVDNCLCECGCRVIGSYTENRIES</sequence>
<comment type="caution">
    <text evidence="1">The sequence shown here is derived from an EMBL/GenBank/DDBJ whole genome shotgun (WGS) entry which is preliminary data.</text>
</comment>
<name>A0ABV4A5A3_9ENTR</name>
<dbReference type="Pfam" id="PF05488">
    <property type="entry name" value="PAAR_motif"/>
    <property type="match status" value="1"/>
</dbReference>
<dbReference type="RefSeq" id="WP_369496692.1">
    <property type="nucleotide sequence ID" value="NZ_JBFZPZ010000001.1"/>
</dbReference>
<keyword evidence="2" id="KW-1185">Reference proteome</keyword>
<dbReference type="EMBL" id="JBFZPZ010000001">
    <property type="protein sequence ID" value="MEX9251383.1"/>
    <property type="molecule type" value="Genomic_DNA"/>
</dbReference>
<gene>
    <name evidence="1" type="ORF">AB7Z85_02470</name>
</gene>
<dbReference type="Gene3D" id="2.60.200.60">
    <property type="match status" value="1"/>
</dbReference>
<dbReference type="CDD" id="cd14744">
    <property type="entry name" value="PAAR_CT_2"/>
    <property type="match status" value="1"/>
</dbReference>
<protein>
    <submittedName>
        <fullName evidence="1">PAAR domain-containing protein</fullName>
    </submittedName>
</protein>
<dbReference type="Proteomes" id="UP001561463">
    <property type="component" value="Unassembled WGS sequence"/>
</dbReference>